<dbReference type="Pfam" id="PF00005">
    <property type="entry name" value="ABC_tran"/>
    <property type="match status" value="1"/>
</dbReference>
<dbReference type="SUPFAM" id="SSF52540">
    <property type="entry name" value="P-loop containing nucleoside triphosphate hydrolases"/>
    <property type="match status" value="1"/>
</dbReference>
<dbReference type="PANTHER" id="PTHR42781:SF4">
    <property type="entry name" value="SPERMIDINE_PUTRESCINE IMPORT ATP-BINDING PROTEIN POTA"/>
    <property type="match status" value="1"/>
</dbReference>
<dbReference type="InterPro" id="IPR050093">
    <property type="entry name" value="ABC_SmlMolc_Importer"/>
</dbReference>
<dbReference type="EMBL" id="QDKL01000001">
    <property type="protein sequence ID" value="RZF22354.1"/>
    <property type="molecule type" value="Genomic_DNA"/>
</dbReference>
<dbReference type="Gene3D" id="3.40.50.300">
    <property type="entry name" value="P-loop containing nucleotide triphosphate hydrolases"/>
    <property type="match status" value="1"/>
</dbReference>
<reference evidence="6" key="1">
    <citation type="journal article" date="2019" name="Int. J. Syst. Evol. Microbiol.">
        <title>Halobacteriovorax valvorus sp. nov., a novel prokaryotic predator isolated from coastal seawater of China.</title>
        <authorList>
            <person name="Chen M.-X."/>
        </authorList>
    </citation>
    <scope>NUCLEOTIDE SEQUENCE [LARGE SCALE GENOMIC DNA]</scope>
    <source>
        <strain evidence="6">BL9</strain>
    </source>
</reference>
<protein>
    <submittedName>
        <fullName evidence="5">ABC transporter ATP-binding protein</fullName>
    </submittedName>
</protein>
<keyword evidence="3 5" id="KW-0067">ATP-binding</keyword>
<evidence type="ECO:0000313" key="5">
    <source>
        <dbReference type="EMBL" id="RZF22354.1"/>
    </source>
</evidence>
<evidence type="ECO:0000256" key="2">
    <source>
        <dbReference type="ARBA" id="ARBA00022741"/>
    </source>
</evidence>
<comment type="caution">
    <text evidence="5">The sequence shown here is derived from an EMBL/GenBank/DDBJ whole genome shotgun (WGS) entry which is preliminary data.</text>
</comment>
<dbReference type="Proteomes" id="UP000443582">
    <property type="component" value="Unassembled WGS sequence"/>
</dbReference>
<organism evidence="5 6">
    <name type="scientific">Halobacteriovorax vibrionivorans</name>
    <dbReference type="NCBI Taxonomy" id="2152716"/>
    <lineage>
        <taxon>Bacteria</taxon>
        <taxon>Pseudomonadati</taxon>
        <taxon>Bdellovibrionota</taxon>
        <taxon>Bacteriovoracia</taxon>
        <taxon>Bacteriovoracales</taxon>
        <taxon>Halobacteriovoraceae</taxon>
        <taxon>Halobacteriovorax</taxon>
    </lineage>
</organism>
<gene>
    <name evidence="5" type="ORF">DAY19_00880</name>
</gene>
<dbReference type="Gene3D" id="2.40.50.100">
    <property type="match status" value="1"/>
</dbReference>
<dbReference type="SMART" id="SM00382">
    <property type="entry name" value="AAA"/>
    <property type="match status" value="1"/>
</dbReference>
<keyword evidence="6" id="KW-1185">Reference proteome</keyword>
<dbReference type="Gene3D" id="2.40.50.140">
    <property type="entry name" value="Nucleic acid-binding proteins"/>
    <property type="match status" value="1"/>
</dbReference>
<feature type="domain" description="ABC transporter" evidence="4">
    <location>
        <begin position="4"/>
        <end position="225"/>
    </location>
</feature>
<dbReference type="RefSeq" id="WP_114705299.1">
    <property type="nucleotide sequence ID" value="NZ_QDKL01000001.1"/>
</dbReference>
<dbReference type="InterPro" id="IPR003593">
    <property type="entry name" value="AAA+_ATPase"/>
</dbReference>
<evidence type="ECO:0000256" key="3">
    <source>
        <dbReference type="ARBA" id="ARBA00022840"/>
    </source>
</evidence>
<name>A0ABY0IIQ1_9BACT</name>
<keyword evidence="1" id="KW-0813">Transport</keyword>
<dbReference type="InterPro" id="IPR012340">
    <property type="entry name" value="NA-bd_OB-fold"/>
</dbReference>
<evidence type="ECO:0000313" key="6">
    <source>
        <dbReference type="Proteomes" id="UP000443582"/>
    </source>
</evidence>
<sequence>MKILEVNDLTYNFDRKSICQFDKISFDLHKGEVLTLLGPSGTGKTTLFNILCDRLTPLSGEVKKNHDLKIEIVSGVDGLNWDKTVFENIEDHLLLDNPEADSNRVRDMIEIFGLEYKDHKRLDELSAGQLQRLLFARSMVISPDVLLLDEPFSNIDEFLKATLCHEIFEIFKENEISLIFITHNLKEAYSLSDRLMYLSGAKLQVYNNPYDFYRRPLTIDAARFGGLVNLVAGPVTGRADKSLTLKNDFGQFEVIDDIGISNQFAYLAFRPKHLKVTHDGDIKGRIKVIRRFGEIDILEVASTNSKILRVQVDDASSFQVGQQLSLSIDVANSFLLPV</sequence>
<dbReference type="SUPFAM" id="SSF50331">
    <property type="entry name" value="MOP-like"/>
    <property type="match status" value="1"/>
</dbReference>
<accession>A0ABY0IIQ1</accession>
<dbReference type="InterPro" id="IPR027417">
    <property type="entry name" value="P-loop_NTPase"/>
</dbReference>
<dbReference type="PROSITE" id="PS50893">
    <property type="entry name" value="ABC_TRANSPORTER_2"/>
    <property type="match status" value="1"/>
</dbReference>
<dbReference type="GO" id="GO:0005524">
    <property type="term" value="F:ATP binding"/>
    <property type="evidence" value="ECO:0007669"/>
    <property type="project" value="UniProtKB-KW"/>
</dbReference>
<evidence type="ECO:0000259" key="4">
    <source>
        <dbReference type="PROSITE" id="PS50893"/>
    </source>
</evidence>
<dbReference type="InterPro" id="IPR008995">
    <property type="entry name" value="Mo/tungstate-bd_C_term_dom"/>
</dbReference>
<evidence type="ECO:0000256" key="1">
    <source>
        <dbReference type="ARBA" id="ARBA00022448"/>
    </source>
</evidence>
<keyword evidence="2" id="KW-0547">Nucleotide-binding</keyword>
<dbReference type="InterPro" id="IPR017871">
    <property type="entry name" value="ABC_transporter-like_CS"/>
</dbReference>
<dbReference type="InterPro" id="IPR003439">
    <property type="entry name" value="ABC_transporter-like_ATP-bd"/>
</dbReference>
<dbReference type="PROSITE" id="PS00211">
    <property type="entry name" value="ABC_TRANSPORTER_1"/>
    <property type="match status" value="1"/>
</dbReference>
<dbReference type="PANTHER" id="PTHR42781">
    <property type="entry name" value="SPERMIDINE/PUTRESCINE IMPORT ATP-BINDING PROTEIN POTA"/>
    <property type="match status" value="1"/>
</dbReference>
<proteinExistence type="predicted"/>